<evidence type="ECO:0000313" key="2">
    <source>
        <dbReference type="Proteomes" id="UP001286313"/>
    </source>
</evidence>
<dbReference type="Proteomes" id="UP001286313">
    <property type="component" value="Unassembled WGS sequence"/>
</dbReference>
<name>A0AAE1EXK6_PETCI</name>
<organism evidence="1 2">
    <name type="scientific">Petrolisthes cinctipes</name>
    <name type="common">Flat porcelain crab</name>
    <dbReference type="NCBI Taxonomy" id="88211"/>
    <lineage>
        <taxon>Eukaryota</taxon>
        <taxon>Metazoa</taxon>
        <taxon>Ecdysozoa</taxon>
        <taxon>Arthropoda</taxon>
        <taxon>Crustacea</taxon>
        <taxon>Multicrustacea</taxon>
        <taxon>Malacostraca</taxon>
        <taxon>Eumalacostraca</taxon>
        <taxon>Eucarida</taxon>
        <taxon>Decapoda</taxon>
        <taxon>Pleocyemata</taxon>
        <taxon>Anomura</taxon>
        <taxon>Galatheoidea</taxon>
        <taxon>Porcellanidae</taxon>
        <taxon>Petrolisthes</taxon>
    </lineage>
</organism>
<evidence type="ECO:0000313" key="1">
    <source>
        <dbReference type="EMBL" id="KAK3863225.1"/>
    </source>
</evidence>
<gene>
    <name evidence="1" type="ORF">Pcinc_030978</name>
</gene>
<dbReference type="EMBL" id="JAWQEG010004057">
    <property type="protein sequence ID" value="KAK3863225.1"/>
    <property type="molecule type" value="Genomic_DNA"/>
</dbReference>
<comment type="caution">
    <text evidence="1">The sequence shown here is derived from an EMBL/GenBank/DDBJ whole genome shotgun (WGS) entry which is preliminary data.</text>
</comment>
<protein>
    <submittedName>
        <fullName evidence="1">Uncharacterized protein</fullName>
    </submittedName>
</protein>
<keyword evidence="2" id="KW-1185">Reference proteome</keyword>
<dbReference type="AlphaFoldDB" id="A0AAE1EXK6"/>
<proteinExistence type="predicted"/>
<reference evidence="1" key="1">
    <citation type="submission" date="2023-10" db="EMBL/GenBank/DDBJ databases">
        <title>Genome assemblies of two species of porcelain crab, Petrolisthes cinctipes and Petrolisthes manimaculis (Anomura: Porcellanidae).</title>
        <authorList>
            <person name="Angst P."/>
        </authorList>
    </citation>
    <scope>NUCLEOTIDE SEQUENCE</scope>
    <source>
        <strain evidence="1">PB745_01</strain>
        <tissue evidence="1">Gill</tissue>
    </source>
</reference>
<sequence>MQPSSPLPLTVLMGPVTASHIPPSLHSPYHSPTVVTLLHPSALLFPRLPTSSQPSPFFTFHPLSVSCLTSVSHLGPSRLLGHWKVISVSRKSYCLNRNKITEALTVKPLSYLAVLFPSQSTPRPPPCNP</sequence>
<accession>A0AAE1EXK6</accession>